<keyword evidence="5" id="KW-0472">Membrane</keyword>
<dbReference type="InterPro" id="IPR001841">
    <property type="entry name" value="Znf_RING"/>
</dbReference>
<proteinExistence type="predicted"/>
<name>A0A2U1PUN2_ARTAN</name>
<evidence type="ECO:0000259" key="6">
    <source>
        <dbReference type="PROSITE" id="PS50089"/>
    </source>
</evidence>
<evidence type="ECO:0000313" key="7">
    <source>
        <dbReference type="EMBL" id="PWA89469.1"/>
    </source>
</evidence>
<evidence type="ECO:0000256" key="4">
    <source>
        <dbReference type="PROSITE-ProRule" id="PRU00175"/>
    </source>
</evidence>
<evidence type="ECO:0000256" key="5">
    <source>
        <dbReference type="SAM" id="Phobius"/>
    </source>
</evidence>
<dbReference type="SUPFAM" id="SSF57850">
    <property type="entry name" value="RING/U-box"/>
    <property type="match status" value="1"/>
</dbReference>
<dbReference type="Pfam" id="PF13639">
    <property type="entry name" value="zf-RING_2"/>
    <property type="match status" value="1"/>
</dbReference>
<dbReference type="Gene3D" id="3.30.40.10">
    <property type="entry name" value="Zinc/RING finger domain, C3HC4 (zinc finger)"/>
    <property type="match status" value="1"/>
</dbReference>
<reference evidence="7 8" key="1">
    <citation type="journal article" date="2018" name="Mol. Plant">
        <title>The genome of Artemisia annua provides insight into the evolution of Asteraceae family and artemisinin biosynthesis.</title>
        <authorList>
            <person name="Shen Q."/>
            <person name="Zhang L."/>
            <person name="Liao Z."/>
            <person name="Wang S."/>
            <person name="Yan T."/>
            <person name="Shi P."/>
            <person name="Liu M."/>
            <person name="Fu X."/>
            <person name="Pan Q."/>
            <person name="Wang Y."/>
            <person name="Lv Z."/>
            <person name="Lu X."/>
            <person name="Zhang F."/>
            <person name="Jiang W."/>
            <person name="Ma Y."/>
            <person name="Chen M."/>
            <person name="Hao X."/>
            <person name="Li L."/>
            <person name="Tang Y."/>
            <person name="Lv G."/>
            <person name="Zhou Y."/>
            <person name="Sun X."/>
            <person name="Brodelius P.E."/>
            <person name="Rose J.K.C."/>
            <person name="Tang K."/>
        </authorList>
    </citation>
    <scope>NUCLEOTIDE SEQUENCE [LARGE SCALE GENOMIC DNA]</scope>
    <source>
        <strain evidence="8">cv. Huhao1</strain>
        <tissue evidence="7">Leaf</tissue>
    </source>
</reference>
<dbReference type="InterPro" id="IPR052788">
    <property type="entry name" value="RING-type_E3_ligase_ATL"/>
</dbReference>
<dbReference type="OrthoDB" id="8062037at2759"/>
<evidence type="ECO:0000256" key="3">
    <source>
        <dbReference type="ARBA" id="ARBA00022833"/>
    </source>
</evidence>
<dbReference type="PROSITE" id="PS50089">
    <property type="entry name" value="ZF_RING_2"/>
    <property type="match status" value="1"/>
</dbReference>
<dbReference type="EMBL" id="PKPP01000713">
    <property type="protein sequence ID" value="PWA89469.1"/>
    <property type="molecule type" value="Genomic_DNA"/>
</dbReference>
<comment type="caution">
    <text evidence="7">The sequence shown here is derived from an EMBL/GenBank/DDBJ whole genome shotgun (WGS) entry which is preliminary data.</text>
</comment>
<dbReference type="GO" id="GO:0008270">
    <property type="term" value="F:zinc ion binding"/>
    <property type="evidence" value="ECO:0007669"/>
    <property type="project" value="UniProtKB-KW"/>
</dbReference>
<accession>A0A2U1PUN2</accession>
<keyword evidence="8" id="KW-1185">Reference proteome</keyword>
<feature type="domain" description="RING-type" evidence="6">
    <location>
        <begin position="123"/>
        <end position="165"/>
    </location>
</feature>
<dbReference type="Proteomes" id="UP000245207">
    <property type="component" value="Unassembled WGS sequence"/>
</dbReference>
<keyword evidence="1" id="KW-0479">Metal-binding</keyword>
<gene>
    <name evidence="7" type="ORF">CTI12_AA111350</name>
</gene>
<dbReference type="AlphaFoldDB" id="A0A2U1PUN2"/>
<dbReference type="InterPro" id="IPR013083">
    <property type="entry name" value="Znf_RING/FYVE/PHD"/>
</dbReference>
<evidence type="ECO:0000313" key="8">
    <source>
        <dbReference type="Proteomes" id="UP000245207"/>
    </source>
</evidence>
<evidence type="ECO:0000256" key="2">
    <source>
        <dbReference type="ARBA" id="ARBA00022771"/>
    </source>
</evidence>
<evidence type="ECO:0000256" key="1">
    <source>
        <dbReference type="ARBA" id="ARBA00022723"/>
    </source>
</evidence>
<protein>
    <submittedName>
        <fullName evidence="7">Zinc finger, RING/FYVE/PHD-type</fullName>
    </submittedName>
</protein>
<organism evidence="7 8">
    <name type="scientific">Artemisia annua</name>
    <name type="common">Sweet wormwood</name>
    <dbReference type="NCBI Taxonomy" id="35608"/>
    <lineage>
        <taxon>Eukaryota</taxon>
        <taxon>Viridiplantae</taxon>
        <taxon>Streptophyta</taxon>
        <taxon>Embryophyta</taxon>
        <taxon>Tracheophyta</taxon>
        <taxon>Spermatophyta</taxon>
        <taxon>Magnoliopsida</taxon>
        <taxon>eudicotyledons</taxon>
        <taxon>Gunneridae</taxon>
        <taxon>Pentapetalae</taxon>
        <taxon>asterids</taxon>
        <taxon>campanulids</taxon>
        <taxon>Asterales</taxon>
        <taxon>Asteraceae</taxon>
        <taxon>Asteroideae</taxon>
        <taxon>Anthemideae</taxon>
        <taxon>Artemisiinae</taxon>
        <taxon>Artemisia</taxon>
    </lineage>
</organism>
<feature type="transmembrane region" description="Helical" evidence="5">
    <location>
        <begin position="61"/>
        <end position="86"/>
    </location>
</feature>
<dbReference type="STRING" id="35608.A0A2U1PUN2"/>
<sequence length="173" mass="19475">MHLRSDFQFNLEWFLGSFISFISQPSSSQHSNFLGSGFQLSVADNRTLINVPNLGLTCYGLIGLIVAVIIGALICSLGIVVVARWVNRKMKKKRLDRVIPRFKYDSSKEDRGYGRNIRLTEACQICLTDFVDGNDILVFPQCGHAFHTRCIDKWLNVNSSCPSCRSEIQLTAL</sequence>
<dbReference type="PANTHER" id="PTHR45798:SF97">
    <property type="entry name" value="ALCOHOL-SENSITIVE RING FINGER PROTEIN 1"/>
    <property type="match status" value="1"/>
</dbReference>
<dbReference type="PANTHER" id="PTHR45798">
    <property type="entry name" value="RING-H2 FINGER PROTEIN ATL61-RELATED-RELATED"/>
    <property type="match status" value="1"/>
</dbReference>
<keyword evidence="2 4" id="KW-0863">Zinc-finger</keyword>
<keyword evidence="5" id="KW-0812">Transmembrane</keyword>
<dbReference type="SMART" id="SM00184">
    <property type="entry name" value="RING"/>
    <property type="match status" value="1"/>
</dbReference>
<keyword evidence="5" id="KW-1133">Transmembrane helix</keyword>
<keyword evidence="3" id="KW-0862">Zinc</keyword>